<protein>
    <submittedName>
        <fullName evidence="1">Uncharacterized protein</fullName>
    </submittedName>
</protein>
<reference evidence="1" key="1">
    <citation type="journal article" date="2021" name="Proc. Natl. Acad. Sci. U.S.A.">
        <title>A Catalog of Tens of Thousands of Viruses from Human Metagenomes Reveals Hidden Associations with Chronic Diseases.</title>
        <authorList>
            <person name="Tisza M.J."/>
            <person name="Buck C.B."/>
        </authorList>
    </citation>
    <scope>NUCLEOTIDE SEQUENCE</scope>
    <source>
        <strain evidence="1">Cthu813</strain>
    </source>
</reference>
<evidence type="ECO:0000313" key="1">
    <source>
        <dbReference type="EMBL" id="DAG06452.1"/>
    </source>
</evidence>
<accession>A0A8S5VIB6</accession>
<organism evidence="1">
    <name type="scientific">Siphoviridae sp. cthu813</name>
    <dbReference type="NCBI Taxonomy" id="2825618"/>
    <lineage>
        <taxon>Viruses</taxon>
        <taxon>Duplodnaviria</taxon>
        <taxon>Heunggongvirae</taxon>
        <taxon>Uroviricota</taxon>
        <taxon>Caudoviricetes</taxon>
    </lineage>
</organism>
<dbReference type="EMBL" id="BK016270">
    <property type="protein sequence ID" value="DAG06452.1"/>
    <property type="molecule type" value="Genomic_DNA"/>
</dbReference>
<sequence>MAKWLNLDKLDLSAKSRFLVKSSDTSVNSPDTSVKCLDTRLNG</sequence>
<name>A0A8S5VIB6_9CAUD</name>
<proteinExistence type="predicted"/>